<dbReference type="CDD" id="cd17574">
    <property type="entry name" value="REC_OmpR"/>
    <property type="match status" value="1"/>
</dbReference>
<evidence type="ECO:0000256" key="1">
    <source>
        <dbReference type="ARBA" id="ARBA00022553"/>
    </source>
</evidence>
<dbReference type="InterPro" id="IPR039420">
    <property type="entry name" value="WalR-like"/>
</dbReference>
<dbReference type="SUPFAM" id="SSF52172">
    <property type="entry name" value="CheY-like"/>
    <property type="match status" value="1"/>
</dbReference>
<evidence type="ECO:0000256" key="4">
    <source>
        <dbReference type="ARBA" id="ARBA00023125"/>
    </source>
</evidence>
<proteinExistence type="predicted"/>
<dbReference type="GO" id="GO:0000156">
    <property type="term" value="F:phosphorelay response regulator activity"/>
    <property type="evidence" value="ECO:0007669"/>
    <property type="project" value="TreeGrafter"/>
</dbReference>
<sequence length="116" mass="12489">MDARDTRDTGQRVPHAARILVVEDEYPMRRALEDVLAAQGHRVILAADGAEGLERVLAEKPDLVLLDVMLPKLDGFALAAEVRRLGLSCPILMLTAKGGVSDRVQGLDAGADDYLA</sequence>
<feature type="domain" description="Response regulatory" evidence="6">
    <location>
        <begin position="18"/>
        <end position="116"/>
    </location>
</feature>
<dbReference type="InterPro" id="IPR011006">
    <property type="entry name" value="CheY-like_superfamily"/>
</dbReference>
<feature type="non-terminal residue" evidence="7">
    <location>
        <position position="116"/>
    </location>
</feature>
<evidence type="ECO:0000256" key="3">
    <source>
        <dbReference type="ARBA" id="ARBA00023015"/>
    </source>
</evidence>
<keyword evidence="2" id="KW-0902">Two-component regulatory system</keyword>
<protein>
    <submittedName>
        <fullName evidence="7">Two component transcriptional regulator winged helix family</fullName>
    </submittedName>
</protein>
<evidence type="ECO:0000259" key="6">
    <source>
        <dbReference type="PROSITE" id="PS50110"/>
    </source>
</evidence>
<dbReference type="Gene3D" id="3.40.50.2300">
    <property type="match status" value="1"/>
</dbReference>
<dbReference type="PROSITE" id="PS50110">
    <property type="entry name" value="RESPONSE_REGULATORY"/>
    <property type="match status" value="1"/>
</dbReference>
<reference evidence="7" key="1">
    <citation type="submission" date="2011-04" db="EMBL/GenBank/DDBJ databases">
        <title>Taxonomic and functional metagenomic profiling of the microbial community in the anoxic sediment of a brackish shallow lake (Laguna de Carrizo Central Spain).</title>
        <authorList>
            <consortium name="CONSOLIDER consortium CSD2007-00005"/>
            <person name="Guazzaroni M.-E."/>
            <person name="Richter M."/>
            <person name="Garcia-Salamanca A."/>
            <person name="Yarza P."/>
            <person name="Ferrer M."/>
        </authorList>
    </citation>
    <scope>NUCLEOTIDE SEQUENCE</scope>
</reference>
<evidence type="ECO:0000256" key="2">
    <source>
        <dbReference type="ARBA" id="ARBA00023012"/>
    </source>
</evidence>
<dbReference type="InterPro" id="IPR001789">
    <property type="entry name" value="Sig_transdc_resp-reg_receiver"/>
</dbReference>
<keyword evidence="1" id="KW-0597">Phosphoprotein</keyword>
<name>F8UHT6_9ZZZZ</name>
<dbReference type="GO" id="GO:0032993">
    <property type="term" value="C:protein-DNA complex"/>
    <property type="evidence" value="ECO:0007669"/>
    <property type="project" value="TreeGrafter"/>
</dbReference>
<dbReference type="GO" id="GO:0000976">
    <property type="term" value="F:transcription cis-regulatory region binding"/>
    <property type="evidence" value="ECO:0007669"/>
    <property type="project" value="TreeGrafter"/>
</dbReference>
<dbReference type="GO" id="GO:0006355">
    <property type="term" value="P:regulation of DNA-templated transcription"/>
    <property type="evidence" value="ECO:0007669"/>
    <property type="project" value="TreeGrafter"/>
</dbReference>
<dbReference type="FunFam" id="3.40.50.2300:FF:000001">
    <property type="entry name" value="DNA-binding response regulator PhoB"/>
    <property type="match status" value="1"/>
</dbReference>
<evidence type="ECO:0000256" key="5">
    <source>
        <dbReference type="ARBA" id="ARBA00023163"/>
    </source>
</evidence>
<gene>
    <name evidence="7" type="ORF">LDC_03586</name>
</gene>
<dbReference type="AlphaFoldDB" id="F8UHT6"/>
<dbReference type="PANTHER" id="PTHR48111:SF1">
    <property type="entry name" value="TWO-COMPONENT RESPONSE REGULATOR ORR33"/>
    <property type="match status" value="1"/>
</dbReference>
<dbReference type="PANTHER" id="PTHR48111">
    <property type="entry name" value="REGULATOR OF RPOS"/>
    <property type="match status" value="1"/>
</dbReference>
<dbReference type="SMART" id="SM00448">
    <property type="entry name" value="REC"/>
    <property type="match status" value="1"/>
</dbReference>
<dbReference type="EMBL" id="JF805231">
    <property type="protein sequence ID" value="AEI30593.1"/>
    <property type="molecule type" value="Genomic_DNA"/>
</dbReference>
<evidence type="ECO:0000313" key="7">
    <source>
        <dbReference type="EMBL" id="AEI30593.1"/>
    </source>
</evidence>
<keyword evidence="3" id="KW-0805">Transcription regulation</keyword>
<dbReference type="Pfam" id="PF00072">
    <property type="entry name" value="Response_reg"/>
    <property type="match status" value="1"/>
</dbReference>
<keyword evidence="4" id="KW-0238">DNA-binding</keyword>
<organism evidence="7">
    <name type="scientific">uncultured microorganism</name>
    <dbReference type="NCBI Taxonomy" id="358574"/>
    <lineage>
        <taxon>unclassified sequences</taxon>
        <taxon>environmental samples</taxon>
    </lineage>
</organism>
<keyword evidence="5" id="KW-0804">Transcription</keyword>
<accession>F8UHT6</accession>